<dbReference type="InterPro" id="IPR032808">
    <property type="entry name" value="DoxX"/>
</dbReference>
<comment type="caution">
    <text evidence="6">The sequence shown here is derived from an EMBL/GenBank/DDBJ whole genome shotgun (WGS) entry which is preliminary data.</text>
</comment>
<keyword evidence="4 5" id="KW-0472">Membrane</keyword>
<feature type="transmembrane region" description="Helical" evidence="5">
    <location>
        <begin position="107"/>
        <end position="126"/>
    </location>
</feature>
<evidence type="ECO:0000256" key="1">
    <source>
        <dbReference type="ARBA" id="ARBA00004141"/>
    </source>
</evidence>
<comment type="subcellular location">
    <subcellularLocation>
        <location evidence="1">Membrane</location>
        <topology evidence="1">Multi-pass membrane protein</topology>
    </subcellularLocation>
</comment>
<evidence type="ECO:0000256" key="4">
    <source>
        <dbReference type="ARBA" id="ARBA00023136"/>
    </source>
</evidence>
<feature type="transmembrane region" description="Helical" evidence="5">
    <location>
        <begin position="6"/>
        <end position="22"/>
    </location>
</feature>
<reference evidence="7" key="1">
    <citation type="journal article" date="2019" name="Int. J. Syst. Evol. Microbiol.">
        <title>The Global Catalogue of Microorganisms (GCM) 10K type strain sequencing project: providing services to taxonomists for standard genome sequencing and annotation.</title>
        <authorList>
            <consortium name="The Broad Institute Genomics Platform"/>
            <consortium name="The Broad Institute Genome Sequencing Center for Infectious Disease"/>
            <person name="Wu L."/>
            <person name="Ma J."/>
        </authorList>
    </citation>
    <scope>NUCLEOTIDE SEQUENCE [LARGE SCALE GENOMIC DNA]</scope>
    <source>
        <strain evidence="7">DT92</strain>
    </source>
</reference>
<sequence>MNYIIIAMQIIVGLSILNVWLIQNKKATKWRGGNATTIIEEFHAYGLPTWVCYAVGTMKVILAILLIVAIWYPVLKEPSALGLAFLLLGSIAMHFKIKDPLYKSFPAFLFLIMCTLIAASGHIKLYF</sequence>
<keyword evidence="2 5" id="KW-0812">Transmembrane</keyword>
<dbReference type="Pfam" id="PF13564">
    <property type="entry name" value="DoxX_2"/>
    <property type="match status" value="1"/>
</dbReference>
<evidence type="ECO:0000313" key="7">
    <source>
        <dbReference type="Proteomes" id="UP001597344"/>
    </source>
</evidence>
<proteinExistence type="predicted"/>
<evidence type="ECO:0000256" key="2">
    <source>
        <dbReference type="ARBA" id="ARBA00022692"/>
    </source>
</evidence>
<protein>
    <submittedName>
        <fullName evidence="6">DoxX family protein</fullName>
    </submittedName>
</protein>
<organism evidence="6 7">
    <name type="scientific">Aquimarina celericrescens</name>
    <dbReference type="NCBI Taxonomy" id="1964542"/>
    <lineage>
        <taxon>Bacteria</taxon>
        <taxon>Pseudomonadati</taxon>
        <taxon>Bacteroidota</taxon>
        <taxon>Flavobacteriia</taxon>
        <taxon>Flavobacteriales</taxon>
        <taxon>Flavobacteriaceae</taxon>
        <taxon>Aquimarina</taxon>
    </lineage>
</organism>
<gene>
    <name evidence="6" type="ORF">ACFSJT_14890</name>
</gene>
<evidence type="ECO:0000256" key="3">
    <source>
        <dbReference type="ARBA" id="ARBA00022989"/>
    </source>
</evidence>
<dbReference type="RefSeq" id="WP_378321097.1">
    <property type="nucleotide sequence ID" value="NZ_JBHUHY010000015.1"/>
</dbReference>
<feature type="transmembrane region" description="Helical" evidence="5">
    <location>
        <begin position="78"/>
        <end position="95"/>
    </location>
</feature>
<keyword evidence="7" id="KW-1185">Reference proteome</keyword>
<keyword evidence="3 5" id="KW-1133">Transmembrane helix</keyword>
<dbReference type="EMBL" id="JBHUHY010000015">
    <property type="protein sequence ID" value="MFD2188087.1"/>
    <property type="molecule type" value="Genomic_DNA"/>
</dbReference>
<evidence type="ECO:0000313" key="6">
    <source>
        <dbReference type="EMBL" id="MFD2188087.1"/>
    </source>
</evidence>
<dbReference type="Proteomes" id="UP001597344">
    <property type="component" value="Unassembled WGS sequence"/>
</dbReference>
<evidence type="ECO:0000256" key="5">
    <source>
        <dbReference type="SAM" id="Phobius"/>
    </source>
</evidence>
<accession>A0ABW5B1M7</accession>
<name>A0ABW5B1M7_9FLAO</name>
<feature type="transmembrane region" description="Helical" evidence="5">
    <location>
        <begin position="50"/>
        <end position="72"/>
    </location>
</feature>